<organism evidence="1 2">
    <name type="scientific">Bimuria novae-zelandiae CBS 107.79</name>
    <dbReference type="NCBI Taxonomy" id="1447943"/>
    <lineage>
        <taxon>Eukaryota</taxon>
        <taxon>Fungi</taxon>
        <taxon>Dikarya</taxon>
        <taxon>Ascomycota</taxon>
        <taxon>Pezizomycotina</taxon>
        <taxon>Dothideomycetes</taxon>
        <taxon>Pleosporomycetidae</taxon>
        <taxon>Pleosporales</taxon>
        <taxon>Massarineae</taxon>
        <taxon>Didymosphaeriaceae</taxon>
        <taxon>Bimuria</taxon>
    </lineage>
</organism>
<proteinExistence type="predicted"/>
<sequence length="161" mass="18159">MTRSSNAATVISLRHGNTKATTEPKHLYCSHNTQYTVTNGLPGQPIVNRQCLRRPALTSPWAERHHLSREPPHRHPACYHRCHTILQVIRQPRPLSPLPCVEGVVPPRHTQQGLRRFARELSCSVDLTARSSGALLSWSCVATERYCRCARRQVTPQNTAT</sequence>
<keyword evidence="2" id="KW-1185">Reference proteome</keyword>
<protein>
    <submittedName>
        <fullName evidence="1">Uncharacterized protein</fullName>
    </submittedName>
</protein>
<reference evidence="1" key="1">
    <citation type="journal article" date="2020" name="Stud. Mycol.">
        <title>101 Dothideomycetes genomes: a test case for predicting lifestyles and emergence of pathogens.</title>
        <authorList>
            <person name="Haridas S."/>
            <person name="Albert R."/>
            <person name="Binder M."/>
            <person name="Bloem J."/>
            <person name="Labutti K."/>
            <person name="Salamov A."/>
            <person name="Andreopoulos B."/>
            <person name="Baker S."/>
            <person name="Barry K."/>
            <person name="Bills G."/>
            <person name="Bluhm B."/>
            <person name="Cannon C."/>
            <person name="Castanera R."/>
            <person name="Culley D."/>
            <person name="Daum C."/>
            <person name="Ezra D."/>
            <person name="Gonzalez J."/>
            <person name="Henrissat B."/>
            <person name="Kuo A."/>
            <person name="Liang C."/>
            <person name="Lipzen A."/>
            <person name="Lutzoni F."/>
            <person name="Magnuson J."/>
            <person name="Mondo S."/>
            <person name="Nolan M."/>
            <person name="Ohm R."/>
            <person name="Pangilinan J."/>
            <person name="Park H.-J."/>
            <person name="Ramirez L."/>
            <person name="Alfaro M."/>
            <person name="Sun H."/>
            <person name="Tritt A."/>
            <person name="Yoshinaga Y."/>
            <person name="Zwiers L.-H."/>
            <person name="Turgeon B."/>
            <person name="Goodwin S."/>
            <person name="Spatafora J."/>
            <person name="Crous P."/>
            <person name="Grigoriev I."/>
        </authorList>
    </citation>
    <scope>NUCLEOTIDE SEQUENCE</scope>
    <source>
        <strain evidence="1">CBS 107.79</strain>
    </source>
</reference>
<name>A0A6A5VA05_9PLEO</name>
<gene>
    <name evidence="1" type="ORF">BU23DRAFT_127268</name>
</gene>
<evidence type="ECO:0000313" key="2">
    <source>
        <dbReference type="Proteomes" id="UP000800036"/>
    </source>
</evidence>
<evidence type="ECO:0000313" key="1">
    <source>
        <dbReference type="EMBL" id="KAF1973945.1"/>
    </source>
</evidence>
<dbReference type="EMBL" id="ML976678">
    <property type="protein sequence ID" value="KAF1973945.1"/>
    <property type="molecule type" value="Genomic_DNA"/>
</dbReference>
<dbReference type="OrthoDB" id="3960873at2759"/>
<dbReference type="Proteomes" id="UP000800036">
    <property type="component" value="Unassembled WGS sequence"/>
</dbReference>
<accession>A0A6A5VA05</accession>
<dbReference type="AlphaFoldDB" id="A0A6A5VA05"/>